<dbReference type="Proteomes" id="UP000198906">
    <property type="component" value="Unassembled WGS sequence"/>
</dbReference>
<evidence type="ECO:0000313" key="2">
    <source>
        <dbReference type="EMBL" id="SCL26139.1"/>
    </source>
</evidence>
<accession>A0A1C6S9K1</accession>
<dbReference type="AlphaFoldDB" id="A0A1C6S9K1"/>
<organism evidence="2 3">
    <name type="scientific">Micromonospora inyonensis</name>
    <dbReference type="NCBI Taxonomy" id="47866"/>
    <lineage>
        <taxon>Bacteria</taxon>
        <taxon>Bacillati</taxon>
        <taxon>Actinomycetota</taxon>
        <taxon>Actinomycetes</taxon>
        <taxon>Micromonosporales</taxon>
        <taxon>Micromonosporaceae</taxon>
        <taxon>Micromonospora</taxon>
    </lineage>
</organism>
<protein>
    <submittedName>
        <fullName evidence="2">Uncharacterized protein</fullName>
    </submittedName>
</protein>
<reference evidence="3" key="1">
    <citation type="submission" date="2016-06" db="EMBL/GenBank/DDBJ databases">
        <authorList>
            <person name="Varghese N."/>
        </authorList>
    </citation>
    <scope>NUCLEOTIDE SEQUENCE [LARGE SCALE GENOMIC DNA]</scope>
    <source>
        <strain evidence="3">DSM 46123</strain>
    </source>
</reference>
<name>A0A1C6S9K1_9ACTN</name>
<proteinExistence type="predicted"/>
<gene>
    <name evidence="2" type="ORF">GA0074694_4428</name>
</gene>
<dbReference type="EMBL" id="FMHU01000002">
    <property type="protein sequence ID" value="SCL26139.1"/>
    <property type="molecule type" value="Genomic_DNA"/>
</dbReference>
<evidence type="ECO:0000256" key="1">
    <source>
        <dbReference type="SAM" id="MobiDB-lite"/>
    </source>
</evidence>
<dbReference type="RefSeq" id="WP_091461251.1">
    <property type="nucleotide sequence ID" value="NZ_FMHU01000002.1"/>
</dbReference>
<feature type="region of interest" description="Disordered" evidence="1">
    <location>
        <begin position="173"/>
        <end position="217"/>
    </location>
</feature>
<evidence type="ECO:0000313" key="3">
    <source>
        <dbReference type="Proteomes" id="UP000198906"/>
    </source>
</evidence>
<dbReference type="STRING" id="47866.GA0074694_4428"/>
<sequence>MTDEPTPEAPALRTRSYRNRPEHCRCDKIRYRTEEQARQAPNLPTEHANLPFRVYRCPGSRSWHVATRGFSPANLRSTARIAAYFLIREDEITVLTLVRRGMLLGIAPVVDPSSPAHQRRMKRARSKMRDLVTLGLAAPGDTPESPYRAVDRAGLARVIEVGLEEYAAERAAGRVADPEQDPSLAAALRHATAPWRRARGSSSTVRPPADPTTGGTR</sequence>
<keyword evidence="3" id="KW-1185">Reference proteome</keyword>